<dbReference type="AlphaFoldDB" id="A0A1W1XSA1"/>
<proteinExistence type="predicted"/>
<evidence type="ECO:0000256" key="4">
    <source>
        <dbReference type="ARBA" id="ARBA00022692"/>
    </source>
</evidence>
<keyword evidence="11" id="KW-1185">Reference proteome</keyword>
<dbReference type="CDD" id="cd18773">
    <property type="entry name" value="PDC1_HK_sensor"/>
    <property type="match status" value="1"/>
</dbReference>
<evidence type="ECO:0000256" key="7">
    <source>
        <dbReference type="ARBA" id="ARBA00023224"/>
    </source>
</evidence>
<reference evidence="10 11" key="1">
    <citation type="submission" date="2017-04" db="EMBL/GenBank/DDBJ databases">
        <authorList>
            <person name="Afonso C.L."/>
            <person name="Miller P.J."/>
            <person name="Scott M.A."/>
            <person name="Spackman E."/>
            <person name="Goraichik I."/>
            <person name="Dimitrov K.M."/>
            <person name="Suarez D.L."/>
            <person name="Swayne D.E."/>
        </authorList>
    </citation>
    <scope>NUCLEOTIDE SEQUENCE [LARGE SCALE GENOMIC DNA]</scope>
    <source>
        <strain evidence="10 11">DSM 12555</strain>
    </source>
</reference>
<dbReference type="GO" id="GO:0006935">
    <property type="term" value="P:chemotaxis"/>
    <property type="evidence" value="ECO:0007669"/>
    <property type="project" value="UniProtKB-KW"/>
</dbReference>
<dbReference type="GO" id="GO:0007165">
    <property type="term" value="P:signal transduction"/>
    <property type="evidence" value="ECO:0007669"/>
    <property type="project" value="UniProtKB-KW"/>
</dbReference>
<dbReference type="InterPro" id="IPR033479">
    <property type="entry name" value="dCache_1"/>
</dbReference>
<gene>
    <name evidence="10" type="ORF">SAMN02745134_02965</name>
</gene>
<evidence type="ECO:0000256" key="1">
    <source>
        <dbReference type="ARBA" id="ARBA00004651"/>
    </source>
</evidence>
<evidence type="ECO:0000256" key="6">
    <source>
        <dbReference type="ARBA" id="ARBA00023136"/>
    </source>
</evidence>
<dbReference type="SMART" id="SM00283">
    <property type="entry name" value="MA"/>
    <property type="match status" value="1"/>
</dbReference>
<keyword evidence="4" id="KW-0812">Transmembrane</keyword>
<dbReference type="Pfam" id="PF00015">
    <property type="entry name" value="MCPsignal"/>
    <property type="match status" value="1"/>
</dbReference>
<keyword evidence="7 8" id="KW-0807">Transducer</keyword>
<dbReference type="Pfam" id="PF02743">
    <property type="entry name" value="dCache_1"/>
    <property type="match status" value="1"/>
</dbReference>
<dbReference type="Proteomes" id="UP000192468">
    <property type="component" value="Unassembled WGS sequence"/>
</dbReference>
<protein>
    <submittedName>
        <fullName evidence="10">Methyl-accepting chemotaxis sensory transducer with Cache sensor</fullName>
    </submittedName>
</protein>
<keyword evidence="3" id="KW-0145">Chemotaxis</keyword>
<dbReference type="EMBL" id="FWXH01000014">
    <property type="protein sequence ID" value="SMC26833.1"/>
    <property type="molecule type" value="Genomic_DNA"/>
</dbReference>
<dbReference type="InterPro" id="IPR029151">
    <property type="entry name" value="Sensor-like_sf"/>
</dbReference>
<dbReference type="SUPFAM" id="SSF103190">
    <property type="entry name" value="Sensory domain-like"/>
    <property type="match status" value="1"/>
</dbReference>
<dbReference type="PROSITE" id="PS50111">
    <property type="entry name" value="CHEMOTAXIS_TRANSDUC_2"/>
    <property type="match status" value="1"/>
</dbReference>
<evidence type="ECO:0000256" key="2">
    <source>
        <dbReference type="ARBA" id="ARBA00022475"/>
    </source>
</evidence>
<accession>A0A1W1XSA1</accession>
<comment type="subcellular location">
    <subcellularLocation>
        <location evidence="1">Cell membrane</location>
        <topology evidence="1">Multi-pass membrane protein</topology>
    </subcellularLocation>
</comment>
<evidence type="ECO:0000256" key="3">
    <source>
        <dbReference type="ARBA" id="ARBA00022500"/>
    </source>
</evidence>
<sequence length="512" mass="56557">MNIILAISFFIIGFILSYLLTSIINKNKIIKLNTLILKLGDGNFNFKFGTNFLGSGFRKTLESLNYLKESQIKSILETQVVSSQITSVSEQLNLTIQDTLGFSNKLSSESTDLSKLNNTSYEKIQDNIDKIKNVLTTFIDIKSKSNEISTASDKSKTIISNSLSEIMKIVETIKEIKASTDATVSNVENLKDISSEISKILETISNISNQTKLLSLNASIEAARAGEHGKGFSVVASEIQTLAEGSQESVLEISKLVERIEIQMESLINSVIPNKKSVEKSVEYSRNIEKALNEIENSFHNVISLTDSVGTDIENEYTLIENVNEDFNNMKVSFDEISENISTVHKTVELQSESTTDLENMQLLLKNASDTISSFSERLDGNLGEVTDTIKNQCNAIITSMKTTLLSNFKLADLNPELHKKILTEFMSTDLHIEAIWTNNTNGKFIYSNPAAAIANANAREWFKESVHGANFISSVYVSAITSNPCVTISLPILDKENNIVGVLGADLKVNL</sequence>
<dbReference type="OrthoDB" id="9816519at2"/>
<feature type="domain" description="Methyl-accepting transducer" evidence="9">
    <location>
        <begin position="95"/>
        <end position="331"/>
    </location>
</feature>
<dbReference type="STRING" id="1121291.SAMN02745134_02965"/>
<organism evidence="10 11">
    <name type="scientific">Clostridium acidisoli DSM 12555</name>
    <dbReference type="NCBI Taxonomy" id="1121291"/>
    <lineage>
        <taxon>Bacteria</taxon>
        <taxon>Bacillati</taxon>
        <taxon>Bacillota</taxon>
        <taxon>Clostridia</taxon>
        <taxon>Eubacteriales</taxon>
        <taxon>Clostridiaceae</taxon>
        <taxon>Clostridium</taxon>
    </lineage>
</organism>
<evidence type="ECO:0000256" key="8">
    <source>
        <dbReference type="PROSITE-ProRule" id="PRU00284"/>
    </source>
</evidence>
<dbReference type="RefSeq" id="WP_084116773.1">
    <property type="nucleotide sequence ID" value="NZ_FWXH01000014.1"/>
</dbReference>
<keyword evidence="5" id="KW-1133">Transmembrane helix</keyword>
<dbReference type="GO" id="GO:0005886">
    <property type="term" value="C:plasma membrane"/>
    <property type="evidence" value="ECO:0007669"/>
    <property type="project" value="UniProtKB-SubCell"/>
</dbReference>
<dbReference type="PANTHER" id="PTHR32089">
    <property type="entry name" value="METHYL-ACCEPTING CHEMOTAXIS PROTEIN MCPB"/>
    <property type="match status" value="1"/>
</dbReference>
<dbReference type="InterPro" id="IPR004089">
    <property type="entry name" value="MCPsignal_dom"/>
</dbReference>
<dbReference type="Gene3D" id="1.10.287.950">
    <property type="entry name" value="Methyl-accepting chemotaxis protein"/>
    <property type="match status" value="1"/>
</dbReference>
<keyword evidence="6" id="KW-0472">Membrane</keyword>
<evidence type="ECO:0000313" key="10">
    <source>
        <dbReference type="EMBL" id="SMC26833.1"/>
    </source>
</evidence>
<dbReference type="Gene3D" id="3.30.450.20">
    <property type="entry name" value="PAS domain"/>
    <property type="match status" value="1"/>
</dbReference>
<evidence type="ECO:0000256" key="5">
    <source>
        <dbReference type="ARBA" id="ARBA00022989"/>
    </source>
</evidence>
<evidence type="ECO:0000259" key="9">
    <source>
        <dbReference type="PROSITE" id="PS50111"/>
    </source>
</evidence>
<keyword evidence="2" id="KW-1003">Cell membrane</keyword>
<dbReference type="PANTHER" id="PTHR32089:SF112">
    <property type="entry name" value="LYSOZYME-LIKE PROTEIN-RELATED"/>
    <property type="match status" value="1"/>
</dbReference>
<dbReference type="SUPFAM" id="SSF58104">
    <property type="entry name" value="Methyl-accepting chemotaxis protein (MCP) signaling domain"/>
    <property type="match status" value="1"/>
</dbReference>
<evidence type="ECO:0000313" key="11">
    <source>
        <dbReference type="Proteomes" id="UP000192468"/>
    </source>
</evidence>
<name>A0A1W1XSA1_9CLOT</name>